<dbReference type="EMBL" id="BGZK01001443">
    <property type="protein sequence ID" value="GBP80053.1"/>
    <property type="molecule type" value="Genomic_DNA"/>
</dbReference>
<dbReference type="Proteomes" id="UP000299102">
    <property type="component" value="Unassembled WGS sequence"/>
</dbReference>
<gene>
    <name evidence="1" type="ORF">EVAR_53193_1</name>
</gene>
<reference evidence="1 2" key="1">
    <citation type="journal article" date="2019" name="Commun. Biol.">
        <title>The bagworm genome reveals a unique fibroin gene that provides high tensile strength.</title>
        <authorList>
            <person name="Kono N."/>
            <person name="Nakamura H."/>
            <person name="Ohtoshi R."/>
            <person name="Tomita M."/>
            <person name="Numata K."/>
            <person name="Arakawa K."/>
        </authorList>
    </citation>
    <scope>NUCLEOTIDE SEQUENCE [LARGE SCALE GENOMIC DNA]</scope>
</reference>
<name>A0A4C1YYN3_EUMVA</name>
<accession>A0A4C1YYN3</accession>
<protein>
    <submittedName>
        <fullName evidence="1">Uncharacterized protein</fullName>
    </submittedName>
</protein>
<keyword evidence="2" id="KW-1185">Reference proteome</keyword>
<proteinExistence type="predicted"/>
<organism evidence="1 2">
    <name type="scientific">Eumeta variegata</name>
    <name type="common">Bagworm moth</name>
    <name type="synonym">Eumeta japonica</name>
    <dbReference type="NCBI Taxonomy" id="151549"/>
    <lineage>
        <taxon>Eukaryota</taxon>
        <taxon>Metazoa</taxon>
        <taxon>Ecdysozoa</taxon>
        <taxon>Arthropoda</taxon>
        <taxon>Hexapoda</taxon>
        <taxon>Insecta</taxon>
        <taxon>Pterygota</taxon>
        <taxon>Neoptera</taxon>
        <taxon>Endopterygota</taxon>
        <taxon>Lepidoptera</taxon>
        <taxon>Glossata</taxon>
        <taxon>Ditrysia</taxon>
        <taxon>Tineoidea</taxon>
        <taxon>Psychidae</taxon>
        <taxon>Oiketicinae</taxon>
        <taxon>Eumeta</taxon>
    </lineage>
</organism>
<sequence length="125" mass="13914">MGRLACRLRDTDTTPILQFPALITAADVFVDECLVLLDVDVTVRMIMAALTGPMRGVILWITLHPEYRLSSPMFPTWGFWTGATAILRLSSTSSSEVASTRCRLDWTNRRDARSVFVPVDKPSAV</sequence>
<comment type="caution">
    <text evidence="1">The sequence shown here is derived from an EMBL/GenBank/DDBJ whole genome shotgun (WGS) entry which is preliminary data.</text>
</comment>
<evidence type="ECO:0000313" key="2">
    <source>
        <dbReference type="Proteomes" id="UP000299102"/>
    </source>
</evidence>
<evidence type="ECO:0000313" key="1">
    <source>
        <dbReference type="EMBL" id="GBP80053.1"/>
    </source>
</evidence>
<dbReference type="AlphaFoldDB" id="A0A4C1YYN3"/>